<dbReference type="InterPro" id="IPR003593">
    <property type="entry name" value="AAA+_ATPase"/>
</dbReference>
<dbReference type="InterPro" id="IPR027417">
    <property type="entry name" value="P-loop_NTPase"/>
</dbReference>
<proteinExistence type="predicted"/>
<name>A0A0H5RAA2_9EUKA</name>
<accession>A0A0H5RAA2</accession>
<dbReference type="CDD" id="cd00009">
    <property type="entry name" value="AAA"/>
    <property type="match status" value="1"/>
</dbReference>
<dbReference type="InterPro" id="IPR049945">
    <property type="entry name" value="AAA_22"/>
</dbReference>
<dbReference type="EMBL" id="HACM01010638">
    <property type="protein sequence ID" value="CRZ11080.1"/>
    <property type="molecule type" value="Transcribed_RNA"/>
</dbReference>
<dbReference type="SUPFAM" id="SSF52540">
    <property type="entry name" value="P-loop containing nucleoside triphosphate hydrolases"/>
    <property type="match status" value="1"/>
</dbReference>
<dbReference type="SMART" id="SM00382">
    <property type="entry name" value="AAA"/>
    <property type="match status" value="1"/>
</dbReference>
<protein>
    <recommendedName>
        <fullName evidence="1">AAA+ ATPase domain-containing protein</fullName>
    </recommendedName>
</protein>
<dbReference type="Gene3D" id="3.40.50.300">
    <property type="entry name" value="P-loop containing nucleotide triphosphate hydrolases"/>
    <property type="match status" value="1"/>
</dbReference>
<feature type="non-terminal residue" evidence="2">
    <location>
        <position position="1"/>
    </location>
</feature>
<sequence length="536" mass="59485">GFWQSALGVIIGCGRTPKSATPRAVCKVNPGSHVKISRRREMQRRKSSRILIQGAPGTGKSYLAESIVAQSTFSVAFRLNFSNEYAAFLRSLESLLADKRETAQVDNVIDEFLALLSNESLVILDNFHYDHDHAHHLLKALSSRNVSFIVITSDMLPISFTDLFYEYFTCRHLGADAIAHLPDTLTLAQKRAILLSAGPITHETLQLITGAISLGNGACESLASGVDPWSISYSHMTPARKQFVAAVAALDDVVPEPLLSCIGECSDSAVRHLLALEGLHAIQPCQGITSDRCVRLLQSVRRKLRDEISPEPLVSAAKAIERCWESRNLWKGSRPSTCWAMVLVSQGEALAEFFTEHLVRFGAAYVLAPFCNHLTVLGSIYIHVRRPQKALRSLKTSLSLISCLTDNSTSYSLCMMKTLHCMASVYAEIGDTHSQDRALSAAFKIDTVICDPIVTHQRVTCRSFNVRRRRKLRSDSSESVIILSASRKKPWKSTDTEPLSKELERSLIRSLSFADFRKSKHFKRPALPFEMAQAGR</sequence>
<dbReference type="GO" id="GO:0016887">
    <property type="term" value="F:ATP hydrolysis activity"/>
    <property type="evidence" value="ECO:0007669"/>
    <property type="project" value="InterPro"/>
</dbReference>
<evidence type="ECO:0000259" key="1">
    <source>
        <dbReference type="SMART" id="SM00382"/>
    </source>
</evidence>
<evidence type="ECO:0000313" key="2">
    <source>
        <dbReference type="EMBL" id="CRZ11080.1"/>
    </source>
</evidence>
<feature type="domain" description="AAA+ ATPase" evidence="1">
    <location>
        <begin position="46"/>
        <end position="179"/>
    </location>
</feature>
<dbReference type="AlphaFoldDB" id="A0A0H5RAA2"/>
<reference evidence="2" key="1">
    <citation type="submission" date="2015-04" db="EMBL/GenBank/DDBJ databases">
        <title>The genome sequence of the plant pathogenic Rhizarian Plasmodiophora brassicae reveals insights in its biotrophic life cycle and the origin of chitin synthesis.</title>
        <authorList>
            <person name="Schwelm A."/>
            <person name="Fogelqvist J."/>
            <person name="Knaust A."/>
            <person name="Julke S."/>
            <person name="Lilja T."/>
            <person name="Dhandapani V."/>
            <person name="Bonilla-Rosso G."/>
            <person name="Karlsson M."/>
            <person name="Shevchenko A."/>
            <person name="Choi S.R."/>
            <person name="Kim H.G."/>
            <person name="Park J.Y."/>
            <person name="Lim Y.P."/>
            <person name="Ludwig-Muller J."/>
            <person name="Dixelius C."/>
        </authorList>
    </citation>
    <scope>NUCLEOTIDE SEQUENCE</scope>
    <source>
        <tissue evidence="2">Potato root galls</tissue>
    </source>
</reference>
<dbReference type="Pfam" id="PF13401">
    <property type="entry name" value="AAA_22"/>
    <property type="match status" value="1"/>
</dbReference>
<organism evidence="2">
    <name type="scientific">Spongospora subterranea</name>
    <dbReference type="NCBI Taxonomy" id="70186"/>
    <lineage>
        <taxon>Eukaryota</taxon>
        <taxon>Sar</taxon>
        <taxon>Rhizaria</taxon>
        <taxon>Endomyxa</taxon>
        <taxon>Phytomyxea</taxon>
        <taxon>Plasmodiophorida</taxon>
        <taxon>Plasmodiophoridae</taxon>
        <taxon>Spongospora</taxon>
    </lineage>
</organism>